<keyword evidence="2" id="KW-1185">Reference proteome</keyword>
<sequence>MSDLHTHMARFDREMEATRARLKAEMAAEAEAAAAIAPVLPLPTPALARHDFYVTFGDYSPTDFPFRSDVYEQVTREGFVAIEAPTREWATALALVHFGEDFAIADEDPRHPDYPLWYHRGEIGRISVDGELAWATDGMTELLAA</sequence>
<evidence type="ECO:0000313" key="2">
    <source>
        <dbReference type="Proteomes" id="UP001321486"/>
    </source>
</evidence>
<gene>
    <name evidence="1" type="ORF">GCM10025867_49490</name>
</gene>
<geneLocation type="plasmid" evidence="1 2">
    <name>pNBRC108728a</name>
</geneLocation>
<accession>A0ABM8GW55</accession>
<name>A0ABM8GW55_9MICO</name>
<evidence type="ECO:0000313" key="1">
    <source>
        <dbReference type="EMBL" id="BDZ52708.1"/>
    </source>
</evidence>
<dbReference type="Proteomes" id="UP001321486">
    <property type="component" value="Plasmid pNBRC108728a"/>
</dbReference>
<keyword evidence="1" id="KW-0614">Plasmid</keyword>
<protein>
    <submittedName>
        <fullName evidence="1">Uncharacterized protein</fullName>
    </submittedName>
</protein>
<reference evidence="2" key="1">
    <citation type="journal article" date="2019" name="Int. J. Syst. Evol. Microbiol.">
        <title>The Global Catalogue of Microorganisms (GCM) 10K type strain sequencing project: providing services to taxonomists for standard genome sequencing and annotation.</title>
        <authorList>
            <consortium name="The Broad Institute Genomics Platform"/>
            <consortium name="The Broad Institute Genome Sequencing Center for Infectious Disease"/>
            <person name="Wu L."/>
            <person name="Ma J."/>
        </authorList>
    </citation>
    <scope>NUCLEOTIDE SEQUENCE [LARGE SCALE GENOMIC DNA]</scope>
    <source>
        <strain evidence="2">NBRC 108728</strain>
    </source>
</reference>
<proteinExistence type="predicted"/>
<dbReference type="EMBL" id="AP027733">
    <property type="protein sequence ID" value="BDZ52708.1"/>
    <property type="molecule type" value="Genomic_DNA"/>
</dbReference>
<organism evidence="1 2">
    <name type="scientific">Frondihabitans sucicola</name>
    <dbReference type="NCBI Taxonomy" id="1268041"/>
    <lineage>
        <taxon>Bacteria</taxon>
        <taxon>Bacillati</taxon>
        <taxon>Actinomycetota</taxon>
        <taxon>Actinomycetes</taxon>
        <taxon>Micrococcales</taxon>
        <taxon>Microbacteriaceae</taxon>
        <taxon>Frondihabitans</taxon>
    </lineage>
</organism>
<dbReference type="RefSeq" id="WP_286346990.1">
    <property type="nucleotide sequence ID" value="NZ_AP027733.1"/>
</dbReference>